<evidence type="ECO:0000256" key="9">
    <source>
        <dbReference type="SAM" id="MobiDB-lite"/>
    </source>
</evidence>
<keyword evidence="12" id="KW-1185">Reference proteome</keyword>
<feature type="region of interest" description="Disordered" evidence="9">
    <location>
        <begin position="670"/>
        <end position="731"/>
    </location>
</feature>
<evidence type="ECO:0000259" key="10">
    <source>
        <dbReference type="PROSITE" id="PS50006"/>
    </source>
</evidence>
<dbReference type="PROSITE" id="PS50006">
    <property type="entry name" value="FHA_DOMAIN"/>
    <property type="match status" value="1"/>
</dbReference>
<dbReference type="GO" id="GO:0005694">
    <property type="term" value="C:chromosome"/>
    <property type="evidence" value="ECO:0007669"/>
    <property type="project" value="UniProtKB-SubCell"/>
</dbReference>
<keyword evidence="3" id="KW-0158">Chromosome</keyword>
<comment type="caution">
    <text evidence="11">The sequence shown here is derived from an EMBL/GenBank/DDBJ whole genome shotgun (WGS) entry which is preliminary data.</text>
</comment>
<dbReference type="Pfam" id="PF00498">
    <property type="entry name" value="FHA"/>
    <property type="match status" value="1"/>
</dbReference>
<dbReference type="InterPro" id="IPR000253">
    <property type="entry name" value="FHA_dom"/>
</dbReference>
<feature type="compositionally biased region" description="Basic and acidic residues" evidence="9">
    <location>
        <begin position="684"/>
        <end position="708"/>
    </location>
</feature>
<dbReference type="InterPro" id="IPR001357">
    <property type="entry name" value="BRCT_dom"/>
</dbReference>
<sequence>MWVLTITQPPSDAGRSHCLPATAERTFTIGRVNTDIVFPNDNKVSKRHCTITTHAASSAAHGVPAAPSVVFEDCSSYGSTVSGRKVHKATCALSSGDRLCFGDRQMRLVWSPICLCRSRVDADGRAFIDSIAHRLGVHVTDEWSSRVTHVTMSKIVYTPKLLLALAFRVPIVVPHWLKALEDALARFGPPPDILGSRFLPACDPSRQGEPQVFALRPERAQLFAGRTFVFYAPAQQAAQPDSHVAISAQLVRACGGAARVLSGPHALATAESSAGADVACASDTVDDGGPDADGVAGVLHVQPARGLLLAPAPTARLEKARQCGRFISEEAIRSCLISVSLTPLSTAHVDGAGATHSQLASLAASQAAQPSLHDAPPPADGAALSMGPPAPRFAAHRSASDAHELQLDQQPLVRAQPTANKRLLPPMAAPADSPTLKRSRVRQPAHEPPTVTPHAGGRAEAAAQSGALARSVATATRAAAGAAAAETRAAAVGASTPRLEGDEDVGGGGGEDADGTGDADADAPSRTRVVPRRATRALVLPPDRPTGGANFPPGDARPAPHASDGQNGRARPAAVDGAHGAALAACAPQWRVPAPPIAGWRSRRASGDIGNVSFSRDGDAMGDAAPDAEAALTAVVPLVNCALNERVSAPARKRFSKAPVRRVGQAFVSLKPDGPALPEEEEEQLRREAEEDARYSAKADKLFREDAKQIVPSRRPITPTRPCARKEQRGL</sequence>
<dbReference type="CDD" id="cd17741">
    <property type="entry name" value="BRCT_nibrin"/>
    <property type="match status" value="1"/>
</dbReference>
<dbReference type="AlphaFoldDB" id="A0A8J6CK15"/>
<dbReference type="InterPro" id="IPR036420">
    <property type="entry name" value="BRCT_dom_sf"/>
</dbReference>
<evidence type="ECO:0000256" key="7">
    <source>
        <dbReference type="ARBA" id="ARBA00023306"/>
    </source>
</evidence>
<dbReference type="Gene3D" id="2.60.200.20">
    <property type="match status" value="1"/>
</dbReference>
<evidence type="ECO:0000313" key="12">
    <source>
        <dbReference type="Proteomes" id="UP000751190"/>
    </source>
</evidence>
<dbReference type="EMBL" id="JAGTXO010000001">
    <property type="protein sequence ID" value="KAG8470573.1"/>
    <property type="molecule type" value="Genomic_DNA"/>
</dbReference>
<dbReference type="OrthoDB" id="552194at2759"/>
<dbReference type="InterPro" id="IPR008984">
    <property type="entry name" value="SMAD_FHA_dom_sf"/>
</dbReference>
<evidence type="ECO:0000256" key="1">
    <source>
        <dbReference type="ARBA" id="ARBA00004123"/>
    </source>
</evidence>
<comment type="similarity">
    <text evidence="8">Belongs to the Nibrin family.</text>
</comment>
<feature type="compositionally biased region" description="Acidic residues" evidence="9">
    <location>
        <begin position="501"/>
        <end position="521"/>
    </location>
</feature>
<keyword evidence="7" id="KW-0131">Cell cycle</keyword>
<dbReference type="GO" id="GO:0003684">
    <property type="term" value="F:damaged DNA binding"/>
    <property type="evidence" value="ECO:0007669"/>
    <property type="project" value="TreeGrafter"/>
</dbReference>
<dbReference type="OMA" id="CTITTHA"/>
<evidence type="ECO:0000313" key="11">
    <source>
        <dbReference type="EMBL" id="KAG8470573.1"/>
    </source>
</evidence>
<dbReference type="GO" id="GO:0030870">
    <property type="term" value="C:Mre11 complex"/>
    <property type="evidence" value="ECO:0007669"/>
    <property type="project" value="InterPro"/>
</dbReference>
<dbReference type="GO" id="GO:0007095">
    <property type="term" value="P:mitotic G2 DNA damage checkpoint signaling"/>
    <property type="evidence" value="ECO:0007669"/>
    <property type="project" value="InterPro"/>
</dbReference>
<dbReference type="Pfam" id="PF00533">
    <property type="entry name" value="BRCT"/>
    <property type="match status" value="1"/>
</dbReference>
<evidence type="ECO:0000256" key="4">
    <source>
        <dbReference type="ARBA" id="ARBA00022763"/>
    </source>
</evidence>
<dbReference type="Proteomes" id="UP000751190">
    <property type="component" value="Unassembled WGS sequence"/>
</dbReference>
<dbReference type="PANTHER" id="PTHR12162:SF0">
    <property type="entry name" value="NIBRIN"/>
    <property type="match status" value="1"/>
</dbReference>
<evidence type="ECO:0000256" key="2">
    <source>
        <dbReference type="ARBA" id="ARBA00004286"/>
    </source>
</evidence>
<dbReference type="GO" id="GO:0000724">
    <property type="term" value="P:double-strand break repair via homologous recombination"/>
    <property type="evidence" value="ECO:0007669"/>
    <property type="project" value="TreeGrafter"/>
</dbReference>
<dbReference type="SUPFAM" id="SSF52113">
    <property type="entry name" value="BRCT domain"/>
    <property type="match status" value="1"/>
</dbReference>
<dbReference type="CDD" id="cd22667">
    <property type="entry name" value="FHA_NBN"/>
    <property type="match status" value="1"/>
</dbReference>
<dbReference type="SUPFAM" id="SSF49879">
    <property type="entry name" value="SMAD/FHA domain"/>
    <property type="match status" value="1"/>
</dbReference>
<comment type="subcellular location">
    <subcellularLocation>
        <location evidence="2">Chromosome</location>
    </subcellularLocation>
    <subcellularLocation>
        <location evidence="1">Nucleus</location>
    </subcellularLocation>
</comment>
<feature type="compositionally biased region" description="Low complexity" evidence="9">
    <location>
        <begin position="361"/>
        <end position="372"/>
    </location>
</feature>
<dbReference type="PANTHER" id="PTHR12162">
    <property type="entry name" value="NIBRIN-RELATED"/>
    <property type="match status" value="1"/>
</dbReference>
<evidence type="ECO:0000256" key="8">
    <source>
        <dbReference type="ARBA" id="ARBA00044757"/>
    </source>
</evidence>
<evidence type="ECO:0000256" key="5">
    <source>
        <dbReference type="ARBA" id="ARBA00023204"/>
    </source>
</evidence>
<feature type="region of interest" description="Disordered" evidence="9">
    <location>
        <begin position="488"/>
        <end position="573"/>
    </location>
</feature>
<name>A0A8J6CK15_DIALT</name>
<keyword evidence="6" id="KW-0539">Nucleus</keyword>
<evidence type="ECO:0000256" key="6">
    <source>
        <dbReference type="ARBA" id="ARBA00023242"/>
    </source>
</evidence>
<dbReference type="InterPro" id="IPR040227">
    <property type="entry name" value="Nibrin-rel"/>
</dbReference>
<dbReference type="Gene3D" id="3.40.50.10190">
    <property type="entry name" value="BRCT domain"/>
    <property type="match status" value="1"/>
</dbReference>
<protein>
    <recommendedName>
        <fullName evidence="10">FHA domain-containing protein</fullName>
    </recommendedName>
</protein>
<keyword evidence="4" id="KW-0227">DNA damage</keyword>
<evidence type="ECO:0000256" key="3">
    <source>
        <dbReference type="ARBA" id="ARBA00022454"/>
    </source>
</evidence>
<feature type="region of interest" description="Disordered" evidence="9">
    <location>
        <begin position="361"/>
        <end position="464"/>
    </location>
</feature>
<proteinExistence type="inferred from homology"/>
<feature type="domain" description="FHA" evidence="10">
    <location>
        <begin position="27"/>
        <end position="86"/>
    </location>
</feature>
<keyword evidence="5" id="KW-0234">DNA repair</keyword>
<reference evidence="11" key="1">
    <citation type="submission" date="2021-05" db="EMBL/GenBank/DDBJ databases">
        <title>The genome of the haptophyte Pavlova lutheri (Diacronema luteri, Pavlovales) - a model for lipid biosynthesis in eukaryotic algae.</title>
        <authorList>
            <person name="Hulatt C.J."/>
            <person name="Posewitz M.C."/>
        </authorList>
    </citation>
    <scope>NUCLEOTIDE SEQUENCE</scope>
    <source>
        <strain evidence="11">NIVA-4/92</strain>
    </source>
</reference>
<organism evidence="11 12">
    <name type="scientific">Diacronema lutheri</name>
    <name type="common">Unicellular marine alga</name>
    <name type="synonym">Monochrysis lutheri</name>
    <dbReference type="NCBI Taxonomy" id="2081491"/>
    <lineage>
        <taxon>Eukaryota</taxon>
        <taxon>Haptista</taxon>
        <taxon>Haptophyta</taxon>
        <taxon>Pavlovophyceae</taxon>
        <taxon>Pavlovales</taxon>
        <taxon>Pavlovaceae</taxon>
        <taxon>Diacronema</taxon>
    </lineage>
</organism>
<gene>
    <name evidence="11" type="ORF">KFE25_008994</name>
</gene>
<accession>A0A8J6CK15</accession>